<evidence type="ECO:0000313" key="2">
    <source>
        <dbReference type="Proteomes" id="UP000886998"/>
    </source>
</evidence>
<name>A0A8X7CKY2_9ARAC</name>
<proteinExistence type="predicted"/>
<keyword evidence="2" id="KW-1185">Reference proteome</keyword>
<organism evidence="1 2">
    <name type="scientific">Trichonephila inaurata madagascariensis</name>
    <dbReference type="NCBI Taxonomy" id="2747483"/>
    <lineage>
        <taxon>Eukaryota</taxon>
        <taxon>Metazoa</taxon>
        <taxon>Ecdysozoa</taxon>
        <taxon>Arthropoda</taxon>
        <taxon>Chelicerata</taxon>
        <taxon>Arachnida</taxon>
        <taxon>Araneae</taxon>
        <taxon>Araneomorphae</taxon>
        <taxon>Entelegynae</taxon>
        <taxon>Araneoidea</taxon>
        <taxon>Nephilidae</taxon>
        <taxon>Trichonephila</taxon>
        <taxon>Trichonephila inaurata</taxon>
    </lineage>
</organism>
<dbReference type="Proteomes" id="UP000886998">
    <property type="component" value="Unassembled WGS sequence"/>
</dbReference>
<gene>
    <name evidence="1" type="ORF">TNIN_218671</name>
</gene>
<reference evidence="1" key="1">
    <citation type="submission" date="2020-08" db="EMBL/GenBank/DDBJ databases">
        <title>Multicomponent nature underlies the extraordinary mechanical properties of spider dragline silk.</title>
        <authorList>
            <person name="Kono N."/>
            <person name="Nakamura H."/>
            <person name="Mori M."/>
            <person name="Yoshida Y."/>
            <person name="Ohtoshi R."/>
            <person name="Malay A.D."/>
            <person name="Moran D.A.P."/>
            <person name="Tomita M."/>
            <person name="Numata K."/>
            <person name="Arakawa K."/>
        </authorList>
    </citation>
    <scope>NUCLEOTIDE SEQUENCE</scope>
</reference>
<sequence>MSIYPNNRGFFRAESNERSILIEVLCFPGKDLFSRFPILTLQRTNSGSTSLSRNEGEGQEVYLPKKAGSPVAMETWIGVDASPELSCGSSINHSF</sequence>
<comment type="caution">
    <text evidence="1">The sequence shown here is derived from an EMBL/GenBank/DDBJ whole genome shotgun (WGS) entry which is preliminary data.</text>
</comment>
<evidence type="ECO:0000313" key="1">
    <source>
        <dbReference type="EMBL" id="GFY72303.1"/>
    </source>
</evidence>
<dbReference type="EMBL" id="BMAV01019336">
    <property type="protein sequence ID" value="GFY72303.1"/>
    <property type="molecule type" value="Genomic_DNA"/>
</dbReference>
<protein>
    <submittedName>
        <fullName evidence="1">Uncharacterized protein</fullName>
    </submittedName>
</protein>
<accession>A0A8X7CKY2</accession>
<dbReference type="AlphaFoldDB" id="A0A8X7CKY2"/>